<keyword evidence="5 7" id="KW-1133">Transmembrane helix</keyword>
<proteinExistence type="inferred from homology"/>
<reference evidence="9" key="1">
    <citation type="submission" date="2021-02" db="EMBL/GenBank/DDBJ databases">
        <title>Infant gut strain persistence is associated with maternal origin, phylogeny, and functional potential including surface adhesion and iron acquisition.</title>
        <authorList>
            <person name="Lou Y.C."/>
        </authorList>
    </citation>
    <scope>NUCLEOTIDE SEQUENCE</scope>
    <source>
        <strain evidence="9">L3_098_011G1_dasL3_098_011G1_concoct_7</strain>
    </source>
</reference>
<evidence type="ECO:0000256" key="4">
    <source>
        <dbReference type="ARBA" id="ARBA00022692"/>
    </source>
</evidence>
<dbReference type="PANTHER" id="PTHR30012:SF0">
    <property type="entry name" value="TYPE II SECRETION SYSTEM PROTEIN F-RELATED"/>
    <property type="match status" value="1"/>
</dbReference>
<accession>A0A943HK55</accession>
<comment type="similarity">
    <text evidence="2">Belongs to the GSP F family.</text>
</comment>
<dbReference type="Gene3D" id="1.20.81.30">
    <property type="entry name" value="Type II secretion system (T2SS), domain F"/>
    <property type="match status" value="2"/>
</dbReference>
<evidence type="ECO:0000256" key="2">
    <source>
        <dbReference type="ARBA" id="ARBA00005745"/>
    </source>
</evidence>
<organism evidence="9 10">
    <name type="scientific">Streptococcus parasanguinis</name>
    <dbReference type="NCBI Taxonomy" id="1318"/>
    <lineage>
        <taxon>Bacteria</taxon>
        <taxon>Bacillati</taxon>
        <taxon>Bacillota</taxon>
        <taxon>Bacilli</taxon>
        <taxon>Lactobacillales</taxon>
        <taxon>Streptococcaceae</taxon>
        <taxon>Streptococcus</taxon>
    </lineage>
</organism>
<dbReference type="PANTHER" id="PTHR30012">
    <property type="entry name" value="GENERAL SECRETION PATHWAY PROTEIN"/>
    <property type="match status" value="1"/>
</dbReference>
<evidence type="ECO:0000259" key="8">
    <source>
        <dbReference type="Pfam" id="PF00482"/>
    </source>
</evidence>
<dbReference type="Proteomes" id="UP000709219">
    <property type="component" value="Unassembled WGS sequence"/>
</dbReference>
<dbReference type="AlphaFoldDB" id="A0A943HK55"/>
<sequence length="343" mass="39403">MSWLNRDISSWLRRKPKKLSTAKQKQIIELFLNLYSSGFHLSEIVDFLDRSHLVESRLVSQMREDLSRGRSFSEMMAGIGFSDAVTTQLSLAELHGNLALSLEKISAYLENMRKVKKKLIEVSTYPLILLGFLVLIMLGLRNYLLPQMDAQNIGTQLISSFPQLFLALGVGLVTFFLLGFLYYRQSGKINVFRSLSHLPFGKGMIQAYLTAYYAREWGNLIGQGLELSQIFSMMQEQKSQLFQEIGRDLALSLDRGQSFSETVRGYTFFKKELPLMIEYGEVKSKLGSELEIYAEKTWEDFFRRVHKAMNVIQPLVFVFVALVIVLLYAAMLLPIYQNMEVHL</sequence>
<evidence type="ECO:0000256" key="6">
    <source>
        <dbReference type="ARBA" id="ARBA00023136"/>
    </source>
</evidence>
<keyword evidence="6 7" id="KW-0472">Membrane</keyword>
<comment type="caution">
    <text evidence="9">The sequence shown here is derived from an EMBL/GenBank/DDBJ whole genome shotgun (WGS) entry which is preliminary data.</text>
</comment>
<dbReference type="InterPro" id="IPR018076">
    <property type="entry name" value="T2SS_GspF_dom"/>
</dbReference>
<evidence type="ECO:0000256" key="5">
    <source>
        <dbReference type="ARBA" id="ARBA00022989"/>
    </source>
</evidence>
<feature type="transmembrane region" description="Helical" evidence="7">
    <location>
        <begin position="311"/>
        <end position="336"/>
    </location>
</feature>
<feature type="domain" description="Type II secretion system protein GspF" evidence="8">
    <location>
        <begin position="28"/>
        <end position="146"/>
    </location>
</feature>
<dbReference type="InterPro" id="IPR047692">
    <property type="entry name" value="T4P_ComGB"/>
</dbReference>
<dbReference type="GO" id="GO:0005886">
    <property type="term" value="C:plasma membrane"/>
    <property type="evidence" value="ECO:0007669"/>
    <property type="project" value="UniProtKB-SubCell"/>
</dbReference>
<dbReference type="EMBL" id="JAGZFP010000011">
    <property type="protein sequence ID" value="MBS5358563.1"/>
    <property type="molecule type" value="Genomic_DNA"/>
</dbReference>
<dbReference type="InterPro" id="IPR042094">
    <property type="entry name" value="T2SS_GspF_sf"/>
</dbReference>
<gene>
    <name evidence="9" type="ORF">KHX87_05585</name>
</gene>
<feature type="transmembrane region" description="Helical" evidence="7">
    <location>
        <begin position="164"/>
        <end position="183"/>
    </location>
</feature>
<name>A0A943HK55_STRPA</name>
<evidence type="ECO:0000313" key="9">
    <source>
        <dbReference type="EMBL" id="MBS5358563.1"/>
    </source>
</evidence>
<dbReference type="PRINTS" id="PR00812">
    <property type="entry name" value="BCTERIALGSPF"/>
</dbReference>
<comment type="subcellular location">
    <subcellularLocation>
        <location evidence="1">Cell membrane</location>
        <topology evidence="1">Multi-pass membrane protein</topology>
    </subcellularLocation>
</comment>
<dbReference type="Pfam" id="PF00482">
    <property type="entry name" value="T2SSF"/>
    <property type="match status" value="2"/>
</dbReference>
<evidence type="ECO:0000256" key="7">
    <source>
        <dbReference type="SAM" id="Phobius"/>
    </source>
</evidence>
<protein>
    <submittedName>
        <fullName evidence="9">Type II secretion system F family protein</fullName>
    </submittedName>
</protein>
<evidence type="ECO:0000313" key="10">
    <source>
        <dbReference type="Proteomes" id="UP000709219"/>
    </source>
</evidence>
<feature type="domain" description="Type II secretion system protein GspF" evidence="8">
    <location>
        <begin position="214"/>
        <end position="334"/>
    </location>
</feature>
<dbReference type="RefSeq" id="WP_186822243.1">
    <property type="nucleotide sequence ID" value="NZ_JALDUR010000003.1"/>
</dbReference>
<keyword evidence="3" id="KW-1003">Cell membrane</keyword>
<feature type="transmembrane region" description="Helical" evidence="7">
    <location>
        <begin position="122"/>
        <end position="144"/>
    </location>
</feature>
<keyword evidence="4 7" id="KW-0812">Transmembrane</keyword>
<dbReference type="InterPro" id="IPR003004">
    <property type="entry name" value="GspF/PilC"/>
</dbReference>
<evidence type="ECO:0000256" key="3">
    <source>
        <dbReference type="ARBA" id="ARBA00022475"/>
    </source>
</evidence>
<evidence type="ECO:0000256" key="1">
    <source>
        <dbReference type="ARBA" id="ARBA00004651"/>
    </source>
</evidence>
<dbReference type="NCBIfam" id="NF041012">
    <property type="entry name" value="T4P_ComGB"/>
    <property type="match status" value="1"/>
</dbReference>